<reference evidence="3" key="1">
    <citation type="journal article" date="2019" name="Int. J. Syst. Evol. Microbiol.">
        <title>The Global Catalogue of Microorganisms (GCM) 10K type strain sequencing project: providing services to taxonomists for standard genome sequencing and annotation.</title>
        <authorList>
            <consortium name="The Broad Institute Genomics Platform"/>
            <consortium name="The Broad Institute Genome Sequencing Center for Infectious Disease"/>
            <person name="Wu L."/>
            <person name="Ma J."/>
        </authorList>
    </citation>
    <scope>NUCLEOTIDE SEQUENCE [LARGE SCALE GENOMIC DNA]</scope>
    <source>
        <strain evidence="3">JCM 18392</strain>
    </source>
</reference>
<dbReference type="SUPFAM" id="SSF51197">
    <property type="entry name" value="Clavaminate synthase-like"/>
    <property type="match status" value="1"/>
</dbReference>
<accession>A0ABP9DZT7</accession>
<dbReference type="PROSITE" id="PS51471">
    <property type="entry name" value="FE2OG_OXY"/>
    <property type="match status" value="1"/>
</dbReference>
<dbReference type="InterPro" id="IPR032854">
    <property type="entry name" value="ALKBH3"/>
</dbReference>
<dbReference type="EMBL" id="BAABJY010000002">
    <property type="protein sequence ID" value="GAA4863192.1"/>
    <property type="molecule type" value="Genomic_DNA"/>
</dbReference>
<keyword evidence="2" id="KW-0560">Oxidoreductase</keyword>
<dbReference type="Pfam" id="PF13532">
    <property type="entry name" value="2OG-FeII_Oxy_2"/>
    <property type="match status" value="1"/>
</dbReference>
<dbReference type="GO" id="GO:0051213">
    <property type="term" value="F:dioxygenase activity"/>
    <property type="evidence" value="ECO:0007669"/>
    <property type="project" value="UniProtKB-KW"/>
</dbReference>
<dbReference type="PANTHER" id="PTHR31212">
    <property type="entry name" value="ALPHA-KETOGLUTARATE-DEPENDENT DIOXYGENASE ALKB HOMOLOG 3"/>
    <property type="match status" value="1"/>
</dbReference>
<dbReference type="InterPro" id="IPR037151">
    <property type="entry name" value="AlkB-like_sf"/>
</dbReference>
<keyword evidence="2" id="KW-0223">Dioxygenase</keyword>
<gene>
    <name evidence="2" type="ORF">GCM10023332_14150</name>
</gene>
<dbReference type="InterPro" id="IPR027450">
    <property type="entry name" value="AlkB-like"/>
</dbReference>
<proteinExistence type="predicted"/>
<dbReference type="Gene3D" id="2.60.120.590">
    <property type="entry name" value="Alpha-ketoglutarate-dependent dioxygenase AlkB-like"/>
    <property type="match status" value="1"/>
</dbReference>
<name>A0ABP9DZT7_9GAMM</name>
<dbReference type="InterPro" id="IPR005123">
    <property type="entry name" value="Oxoglu/Fe-dep_dioxygenase_dom"/>
</dbReference>
<dbReference type="PANTHER" id="PTHR31212:SF4">
    <property type="entry name" value="ALPHA-KETOGLUTARATE-DEPENDENT DIOXYGENASE ALKB HOMOLOG 3"/>
    <property type="match status" value="1"/>
</dbReference>
<evidence type="ECO:0000259" key="1">
    <source>
        <dbReference type="PROSITE" id="PS51471"/>
    </source>
</evidence>
<evidence type="ECO:0000313" key="3">
    <source>
        <dbReference type="Proteomes" id="UP001501323"/>
    </source>
</evidence>
<feature type="domain" description="Fe2OG dioxygenase" evidence="1">
    <location>
        <begin position="97"/>
        <end position="202"/>
    </location>
</feature>
<dbReference type="Proteomes" id="UP001501323">
    <property type="component" value="Unassembled WGS sequence"/>
</dbReference>
<keyword evidence="3" id="KW-1185">Reference proteome</keyword>
<comment type="caution">
    <text evidence="2">The sequence shown here is derived from an EMBL/GenBank/DDBJ whole genome shotgun (WGS) entry which is preliminary data.</text>
</comment>
<protein>
    <submittedName>
        <fullName evidence="2">Alpha-ketoglutarate-dependent dioxygenase AlkB</fullName>
    </submittedName>
</protein>
<organism evidence="2 3">
    <name type="scientific">Luteimonas vadosa</name>
    <dbReference type="NCBI Taxonomy" id="1165507"/>
    <lineage>
        <taxon>Bacteria</taxon>
        <taxon>Pseudomonadati</taxon>
        <taxon>Pseudomonadota</taxon>
        <taxon>Gammaproteobacteria</taxon>
        <taxon>Lysobacterales</taxon>
        <taxon>Lysobacteraceae</taxon>
        <taxon>Luteimonas</taxon>
    </lineage>
</organism>
<evidence type="ECO:0000313" key="2">
    <source>
        <dbReference type="EMBL" id="GAA4863192.1"/>
    </source>
</evidence>
<sequence>MSARPAAMGLFDASPWQVIDDAEGGVRYWPGFAALRDVDQWFAALLANAGWEAHRRQMYDRVVDVPRLTATYRVDQLPDDLPLAGMLAQVQAIIPAPFNSVGLNLYRDGRDSVAMHNDKLHHLAPGQPIALVSLGASRRMLLRPKRDPRDPGAARANAIRIELEHGSLLAMSHASQRTHEHGIPKTAGCAEPRMSVVFRVRPAPR</sequence>